<keyword evidence="3" id="KW-0175">Coiled coil</keyword>
<accession>A0A438C6N0</accession>
<dbReference type="CDD" id="cd01837">
    <property type="entry name" value="SGNH_plant_lipase_like"/>
    <property type="match status" value="1"/>
</dbReference>
<dbReference type="Gene3D" id="3.40.50.1110">
    <property type="entry name" value="SGNH hydrolase"/>
    <property type="match status" value="2"/>
</dbReference>
<dbReference type="Pfam" id="PF00657">
    <property type="entry name" value="Lipase_GDSL"/>
    <property type="match status" value="1"/>
</dbReference>
<dbReference type="PANTHER" id="PTHR45966">
    <property type="entry name" value="GDSL-LIKE LIPASE/ACYLHYDROLASE"/>
    <property type="match status" value="1"/>
</dbReference>
<keyword evidence="4" id="KW-1133">Transmembrane helix</keyword>
<gene>
    <name evidence="5" type="primary">GLIP5_4</name>
    <name evidence="5" type="ORF">CK203_106904</name>
</gene>
<evidence type="ECO:0000313" key="5">
    <source>
        <dbReference type="EMBL" id="RVW18913.1"/>
    </source>
</evidence>
<keyword evidence="4" id="KW-0472">Membrane</keyword>
<dbReference type="PANTHER" id="PTHR45966:SF13">
    <property type="entry name" value="GDSL ESTERASE_LIPASE"/>
    <property type="match status" value="1"/>
</dbReference>
<evidence type="ECO:0000256" key="4">
    <source>
        <dbReference type="SAM" id="Phobius"/>
    </source>
</evidence>
<dbReference type="InterPro" id="IPR044552">
    <property type="entry name" value="GLIP1-5/GLL25"/>
</dbReference>
<sequence>MASLISEFGYWVTSIAIISSVFCAGAWGQPSEKTSAFFIFGDSTVDPGNNNYINTIPDNRADHKPYGQNGFFDQPTGRFCEGRIIVDFIAEYANLPLIPPFFQPSAEFINGVNFASGGAGILSETNQGNQGLVIDLQTQLKNFEEVQKSLTEKLGDEEAKELISEAVYLLALAAMIIWAAIWEVLYEKGGRKFGFLSLSPLGCLPALRALNPKASEGGCFEEACALALAHNNALSAVLRSLEHTMKGFEYSNSNFYNWLNDRINNPSKYDFKDGVNACCGAGPYGGVYSCGGTKKATEYQLCENPDEYIWWDSFHPTERIHEQFAKALWMDLLSL</sequence>
<keyword evidence="4" id="KW-0812">Transmembrane</keyword>
<keyword evidence="2" id="KW-0732">Signal</keyword>
<comment type="caution">
    <text evidence="5">The sequence shown here is derived from an EMBL/GenBank/DDBJ whole genome shotgun (WGS) entry which is preliminary data.</text>
</comment>
<reference evidence="5 6" key="1">
    <citation type="journal article" date="2018" name="PLoS Genet.">
        <title>Population sequencing reveals clonal diversity and ancestral inbreeding in the grapevine cultivar Chardonnay.</title>
        <authorList>
            <person name="Roach M.J."/>
            <person name="Johnson D.L."/>
            <person name="Bohlmann J."/>
            <person name="van Vuuren H.J."/>
            <person name="Jones S.J."/>
            <person name="Pretorius I.S."/>
            <person name="Schmidt S.A."/>
            <person name="Borneman A.R."/>
        </authorList>
    </citation>
    <scope>NUCLEOTIDE SEQUENCE [LARGE SCALE GENOMIC DNA]</scope>
    <source>
        <strain evidence="6">cv. Chardonnay</strain>
        <tissue evidence="5">Leaf</tissue>
    </source>
</reference>
<dbReference type="AlphaFoldDB" id="A0A438C6N0"/>
<dbReference type="InterPro" id="IPR035669">
    <property type="entry name" value="SGNH_plant_lipase-like"/>
</dbReference>
<dbReference type="Proteomes" id="UP000288805">
    <property type="component" value="Unassembled WGS sequence"/>
</dbReference>
<proteinExistence type="inferred from homology"/>
<evidence type="ECO:0000256" key="1">
    <source>
        <dbReference type="ARBA" id="ARBA00008668"/>
    </source>
</evidence>
<feature type="coiled-coil region" evidence="3">
    <location>
        <begin position="133"/>
        <end position="160"/>
    </location>
</feature>
<evidence type="ECO:0000256" key="2">
    <source>
        <dbReference type="ARBA" id="ARBA00022729"/>
    </source>
</evidence>
<organism evidence="5 6">
    <name type="scientific">Vitis vinifera</name>
    <name type="common">Grape</name>
    <dbReference type="NCBI Taxonomy" id="29760"/>
    <lineage>
        <taxon>Eukaryota</taxon>
        <taxon>Viridiplantae</taxon>
        <taxon>Streptophyta</taxon>
        <taxon>Embryophyta</taxon>
        <taxon>Tracheophyta</taxon>
        <taxon>Spermatophyta</taxon>
        <taxon>Magnoliopsida</taxon>
        <taxon>eudicotyledons</taxon>
        <taxon>Gunneridae</taxon>
        <taxon>Pentapetalae</taxon>
        <taxon>rosids</taxon>
        <taxon>Vitales</taxon>
        <taxon>Vitaceae</taxon>
        <taxon>Viteae</taxon>
        <taxon>Vitis</taxon>
    </lineage>
</organism>
<dbReference type="InterPro" id="IPR036514">
    <property type="entry name" value="SGNH_hydro_sf"/>
</dbReference>
<evidence type="ECO:0000256" key="3">
    <source>
        <dbReference type="SAM" id="Coils"/>
    </source>
</evidence>
<feature type="transmembrane region" description="Helical" evidence="4">
    <location>
        <begin position="166"/>
        <end position="186"/>
    </location>
</feature>
<comment type="similarity">
    <text evidence="1">Belongs to the 'GDSL' lipolytic enzyme family.</text>
</comment>
<dbReference type="EMBL" id="QGNW01002508">
    <property type="protein sequence ID" value="RVW18913.1"/>
    <property type="molecule type" value="Genomic_DNA"/>
</dbReference>
<dbReference type="GO" id="GO:0016788">
    <property type="term" value="F:hydrolase activity, acting on ester bonds"/>
    <property type="evidence" value="ECO:0007669"/>
    <property type="project" value="InterPro"/>
</dbReference>
<protein>
    <submittedName>
        <fullName evidence="5">GDSL esterase/lipase 5</fullName>
    </submittedName>
</protein>
<dbReference type="InterPro" id="IPR001087">
    <property type="entry name" value="GDSL"/>
</dbReference>
<evidence type="ECO:0000313" key="6">
    <source>
        <dbReference type="Proteomes" id="UP000288805"/>
    </source>
</evidence>
<name>A0A438C6N0_VITVI</name>